<gene>
    <name evidence="10" type="ORF">C4N9_09020</name>
</gene>
<reference evidence="10 11" key="1">
    <citation type="submission" date="2018-05" db="EMBL/GenBank/DDBJ databases">
        <title>Pararhodobacter marina sp. nov., isolated from deep-sea water of the Indian Ocean.</title>
        <authorList>
            <person name="Lai Q.Sr."/>
            <person name="Liu X."/>
            <person name="Shao Z."/>
        </authorList>
    </citation>
    <scope>NUCLEOTIDE SEQUENCE [LARGE SCALE GENOMIC DNA]</scope>
    <source>
        <strain evidence="10 11">CIC4N-9</strain>
    </source>
</reference>
<dbReference type="InterPro" id="IPR042099">
    <property type="entry name" value="ANL_N_sf"/>
</dbReference>
<evidence type="ECO:0000256" key="6">
    <source>
        <dbReference type="ARBA" id="ARBA00066616"/>
    </source>
</evidence>
<dbReference type="GO" id="GO:0006631">
    <property type="term" value="P:fatty acid metabolic process"/>
    <property type="evidence" value="ECO:0007669"/>
    <property type="project" value="UniProtKB-KW"/>
</dbReference>
<dbReference type="InterPro" id="IPR045851">
    <property type="entry name" value="AMP-bd_C_sf"/>
</dbReference>
<dbReference type="Gene3D" id="3.40.50.12780">
    <property type="entry name" value="N-terminal domain of ligase-like"/>
    <property type="match status" value="1"/>
</dbReference>
<evidence type="ECO:0000256" key="7">
    <source>
        <dbReference type="ARBA" id="ARBA00067668"/>
    </source>
</evidence>
<dbReference type="GO" id="GO:0016874">
    <property type="term" value="F:ligase activity"/>
    <property type="evidence" value="ECO:0007669"/>
    <property type="project" value="UniProtKB-KW"/>
</dbReference>
<dbReference type="OrthoDB" id="9803968at2"/>
<dbReference type="Gene3D" id="3.30.300.30">
    <property type="match status" value="1"/>
</dbReference>
<dbReference type="PROSITE" id="PS00455">
    <property type="entry name" value="AMP_BINDING"/>
    <property type="match status" value="1"/>
</dbReference>
<dbReference type="PANTHER" id="PTHR43859">
    <property type="entry name" value="ACYL-ACTIVATING ENZYME"/>
    <property type="match status" value="1"/>
</dbReference>
<comment type="caution">
    <text evidence="10">The sequence shown here is derived from an EMBL/GenBank/DDBJ whole genome shotgun (WGS) entry which is preliminary data.</text>
</comment>
<dbReference type="AlphaFoldDB" id="A0A2U2CAS1"/>
<accession>A0A2U2CAS1</accession>
<evidence type="ECO:0000259" key="9">
    <source>
        <dbReference type="Pfam" id="PF13193"/>
    </source>
</evidence>
<comment type="catalytic activity">
    <reaction evidence="5">
        <text>3-(methylsulfanyl)propanoate + ATP + CoA = 3-(methylsulfanyl)propanoyl-CoA + AMP + diphosphate</text>
        <dbReference type="Rhea" id="RHEA:43052"/>
        <dbReference type="ChEBI" id="CHEBI:30616"/>
        <dbReference type="ChEBI" id="CHEBI:33019"/>
        <dbReference type="ChEBI" id="CHEBI:49016"/>
        <dbReference type="ChEBI" id="CHEBI:57287"/>
        <dbReference type="ChEBI" id="CHEBI:82815"/>
        <dbReference type="ChEBI" id="CHEBI:456215"/>
        <dbReference type="EC" id="6.2.1.44"/>
    </reaction>
    <physiologicalReaction direction="left-to-right" evidence="5">
        <dbReference type="Rhea" id="RHEA:43053"/>
    </physiologicalReaction>
</comment>
<keyword evidence="3" id="KW-0276">Fatty acid metabolism</keyword>
<evidence type="ECO:0000259" key="8">
    <source>
        <dbReference type="Pfam" id="PF00501"/>
    </source>
</evidence>
<name>A0A2U2CAS1_9RHOB</name>
<dbReference type="InterPro" id="IPR020845">
    <property type="entry name" value="AMP-binding_CS"/>
</dbReference>
<dbReference type="FunFam" id="3.30.300.30:FF:000008">
    <property type="entry name" value="2,3-dihydroxybenzoate-AMP ligase"/>
    <property type="match status" value="1"/>
</dbReference>
<keyword evidence="2 10" id="KW-0436">Ligase</keyword>
<comment type="similarity">
    <text evidence="1">Belongs to the ATP-dependent AMP-binding enzyme family.</text>
</comment>
<dbReference type="NCBIfam" id="NF004837">
    <property type="entry name" value="PRK06187.1"/>
    <property type="match status" value="1"/>
</dbReference>
<dbReference type="Pfam" id="PF13193">
    <property type="entry name" value="AMP-binding_C"/>
    <property type="match status" value="1"/>
</dbReference>
<evidence type="ECO:0000313" key="11">
    <source>
        <dbReference type="Proteomes" id="UP000244940"/>
    </source>
</evidence>
<proteinExistence type="inferred from homology"/>
<dbReference type="PANTHER" id="PTHR43859:SF4">
    <property type="entry name" value="BUTANOATE--COA LIGASE AAE1-RELATED"/>
    <property type="match status" value="1"/>
</dbReference>
<dbReference type="RefSeq" id="WP_109533002.1">
    <property type="nucleotide sequence ID" value="NZ_QEYD01000005.1"/>
</dbReference>
<organism evidence="10 11">
    <name type="scientific">Pararhodobacter marinus</name>
    <dbReference type="NCBI Taxonomy" id="2184063"/>
    <lineage>
        <taxon>Bacteria</taxon>
        <taxon>Pseudomonadati</taxon>
        <taxon>Pseudomonadota</taxon>
        <taxon>Alphaproteobacteria</taxon>
        <taxon>Rhodobacterales</taxon>
        <taxon>Paracoccaceae</taxon>
        <taxon>Pararhodobacter</taxon>
    </lineage>
</organism>
<dbReference type="SUPFAM" id="SSF56801">
    <property type="entry name" value="Acetyl-CoA synthetase-like"/>
    <property type="match status" value="1"/>
</dbReference>
<evidence type="ECO:0000256" key="4">
    <source>
        <dbReference type="ARBA" id="ARBA00023098"/>
    </source>
</evidence>
<dbReference type="Proteomes" id="UP000244940">
    <property type="component" value="Unassembled WGS sequence"/>
</dbReference>
<keyword evidence="11" id="KW-1185">Reference proteome</keyword>
<feature type="domain" description="AMP-binding enzyme C-terminal" evidence="9">
    <location>
        <begin position="449"/>
        <end position="524"/>
    </location>
</feature>
<dbReference type="Pfam" id="PF00501">
    <property type="entry name" value="AMP-binding"/>
    <property type="match status" value="1"/>
</dbReference>
<dbReference type="CDD" id="cd12119">
    <property type="entry name" value="ttLC_FACS_AlkK_like"/>
    <property type="match status" value="1"/>
</dbReference>
<evidence type="ECO:0000256" key="1">
    <source>
        <dbReference type="ARBA" id="ARBA00006432"/>
    </source>
</evidence>
<dbReference type="EC" id="6.2.1.44" evidence="6"/>
<evidence type="ECO:0000256" key="2">
    <source>
        <dbReference type="ARBA" id="ARBA00022598"/>
    </source>
</evidence>
<keyword evidence="4" id="KW-0443">Lipid metabolism</keyword>
<evidence type="ECO:0000256" key="5">
    <source>
        <dbReference type="ARBA" id="ARBA00051915"/>
    </source>
</evidence>
<evidence type="ECO:0000313" key="10">
    <source>
        <dbReference type="EMBL" id="PWE28953.1"/>
    </source>
</evidence>
<protein>
    <recommendedName>
        <fullName evidence="7">3-methylmercaptopropionyl-CoA ligase</fullName>
        <ecNumber evidence="6">6.2.1.44</ecNumber>
    </recommendedName>
</protein>
<feature type="domain" description="AMP-dependent synthetase/ligase" evidence="8">
    <location>
        <begin position="20"/>
        <end position="400"/>
    </location>
</feature>
<dbReference type="InterPro" id="IPR025110">
    <property type="entry name" value="AMP-bd_C"/>
</dbReference>
<dbReference type="EMBL" id="QEYD01000005">
    <property type="protein sequence ID" value="PWE28953.1"/>
    <property type="molecule type" value="Genomic_DNA"/>
</dbReference>
<evidence type="ECO:0000256" key="3">
    <source>
        <dbReference type="ARBA" id="ARBA00022832"/>
    </source>
</evidence>
<dbReference type="InterPro" id="IPR000873">
    <property type="entry name" value="AMP-dep_synth/lig_dom"/>
</dbReference>
<sequence length="546" mass="59353">MLGLMQDRPLLISSLLTHAERYHPRSEIVSVTCEDEIHRTDWAGIARRARKAAQALRRLGVKPGDRVGTLAWNTHRHLELYYAAAGIGAVLHTVNPRLFPDQIEYILNHGAAEVLLFDAPFLDLVDGLADRLKTVKHRVVLSPASHMPKGRADLSSYEALLASEDGALDWPVFDEKQASGLCYTSGTTGNPKGVLYSHRSTVLHAFLCCQVDGLQLSRADATLLAVPLFHVNAWGIPYASALCGAKLVLPGPKLDGKSLYDLARAEECTFSLGVPTVWIGLFKYLDENGINPETLPFQRVLMGGSAAPRALLQRFHDAGVHAFQAWGMSETSPVATVASLLPDHRDLPKSAQIDILARQGRAMFGVDLKIVDESGAELPQDGSVSGELMVRGPWVTSGYYGGVGGQVVDEGGWFATGDVAKIDGEGFVTLTDRSKDVIKSGGEWISSIELENAALGHPAVEAAAVVGVTHERWQERPLMLVVRKPGSDVASADILSYLDDRVVRWWLPDDVVFVDHLPLTATGKLDKKVLREAWKDHLVKVDASAP</sequence>
<dbReference type="GeneID" id="94365032"/>